<proteinExistence type="predicted"/>
<dbReference type="STRING" id="269670.SAMN02982927_02803"/>
<evidence type="ECO:0000313" key="2">
    <source>
        <dbReference type="Proteomes" id="UP000198752"/>
    </source>
</evidence>
<dbReference type="OrthoDB" id="9801315at2"/>
<dbReference type="Proteomes" id="UP000198752">
    <property type="component" value="Unassembled WGS sequence"/>
</dbReference>
<organism evidence="1 2">
    <name type="scientific">Sporolactobacillus nakayamae</name>
    <dbReference type="NCBI Taxonomy" id="269670"/>
    <lineage>
        <taxon>Bacteria</taxon>
        <taxon>Bacillati</taxon>
        <taxon>Bacillota</taxon>
        <taxon>Bacilli</taxon>
        <taxon>Bacillales</taxon>
        <taxon>Sporolactobacillaceae</taxon>
        <taxon>Sporolactobacillus</taxon>
    </lineage>
</organism>
<dbReference type="EMBL" id="FOOY01000022">
    <property type="protein sequence ID" value="SFG79600.1"/>
    <property type="molecule type" value="Genomic_DNA"/>
</dbReference>
<reference evidence="2" key="1">
    <citation type="submission" date="2016-10" db="EMBL/GenBank/DDBJ databases">
        <authorList>
            <person name="Varghese N."/>
            <person name="Submissions S."/>
        </authorList>
    </citation>
    <scope>NUCLEOTIDE SEQUENCE [LARGE SCALE GENOMIC DNA]</scope>
    <source>
        <strain evidence="2">ATCC 700379</strain>
    </source>
</reference>
<evidence type="ECO:0000313" key="1">
    <source>
        <dbReference type="EMBL" id="SFG79600.1"/>
    </source>
</evidence>
<dbReference type="AlphaFoldDB" id="A0A1I2URH5"/>
<keyword evidence="2" id="KW-1185">Reference proteome</keyword>
<accession>A0A1I2URH5</accession>
<sequence>MGHYCRICGRTRANEKFSGKGHRNHICKDCSRRKAKKNSKHEEHFSPELLSLAETMPTRLRDVFGNDFEIFDLDFERYDADEEDDENLPF</sequence>
<gene>
    <name evidence="1" type="ORF">SAMN02982927_02803</name>
</gene>
<name>A0A1I2URH5_9BACL</name>
<protein>
    <submittedName>
        <fullName evidence="1">Uncharacterized protein</fullName>
    </submittedName>
</protein>